<evidence type="ECO:0000256" key="5">
    <source>
        <dbReference type="ARBA" id="ARBA00022598"/>
    </source>
</evidence>
<dbReference type="InterPro" id="IPR002303">
    <property type="entry name" value="Valyl-tRNA_ligase"/>
</dbReference>
<comment type="caution">
    <text evidence="19">The sequence shown here is derived from an EMBL/GenBank/DDBJ whole genome shotgun (WGS) entry which is preliminary data.</text>
</comment>
<feature type="binding site" evidence="14">
    <location>
        <position position="487"/>
    </location>
    <ligand>
        <name>Ca(2+)</name>
        <dbReference type="ChEBI" id="CHEBI:29108"/>
    </ligand>
</feature>
<evidence type="ECO:0000313" key="20">
    <source>
        <dbReference type="Proteomes" id="UP000242875"/>
    </source>
</evidence>
<name>A0A261Y6Q4_9FUNG</name>
<evidence type="ECO:0000256" key="2">
    <source>
        <dbReference type="ARBA" id="ARBA00004496"/>
    </source>
</evidence>
<dbReference type="GO" id="GO:0004252">
    <property type="term" value="F:serine-type endopeptidase activity"/>
    <property type="evidence" value="ECO:0007669"/>
    <property type="project" value="UniProtKB-UniRule"/>
</dbReference>
<evidence type="ECO:0000256" key="15">
    <source>
        <dbReference type="PROSITE-ProRule" id="PRU01240"/>
    </source>
</evidence>
<dbReference type="InterPro" id="IPR001412">
    <property type="entry name" value="aa-tRNA-synth_I_CS"/>
</dbReference>
<keyword evidence="14" id="KW-0645">Protease</keyword>
<dbReference type="InterPro" id="IPR009080">
    <property type="entry name" value="tRNAsynth_Ia_anticodon-bd"/>
</dbReference>
<evidence type="ECO:0000256" key="8">
    <source>
        <dbReference type="ARBA" id="ARBA00022837"/>
    </source>
</evidence>
<dbReference type="PANTHER" id="PTHR11946:SF109">
    <property type="entry name" value="VALINE--TRNA LIGASE"/>
    <property type="match status" value="1"/>
</dbReference>
<dbReference type="SUPFAM" id="SSF52743">
    <property type="entry name" value="Subtilisin-like"/>
    <property type="match status" value="1"/>
</dbReference>
<dbReference type="PROSITE" id="PS51892">
    <property type="entry name" value="SUBTILASE"/>
    <property type="match status" value="1"/>
</dbReference>
<dbReference type="Gene3D" id="3.90.740.10">
    <property type="entry name" value="Valyl/Leucyl/Isoleucyl-tRNA synthetase, editing domain"/>
    <property type="match status" value="1"/>
</dbReference>
<dbReference type="CDD" id="cd07962">
    <property type="entry name" value="Anticodon_Ia_Val"/>
    <property type="match status" value="1"/>
</dbReference>
<evidence type="ECO:0000259" key="18">
    <source>
        <dbReference type="PROSITE" id="PS51695"/>
    </source>
</evidence>
<organism evidence="19 20">
    <name type="scientific">Bifiguratus adelaidae</name>
    <dbReference type="NCBI Taxonomy" id="1938954"/>
    <lineage>
        <taxon>Eukaryota</taxon>
        <taxon>Fungi</taxon>
        <taxon>Fungi incertae sedis</taxon>
        <taxon>Mucoromycota</taxon>
        <taxon>Mucoromycotina</taxon>
        <taxon>Endogonomycetes</taxon>
        <taxon>Endogonales</taxon>
        <taxon>Endogonales incertae sedis</taxon>
        <taxon>Bifiguratus</taxon>
    </lineage>
</organism>
<dbReference type="PANTHER" id="PTHR11946">
    <property type="entry name" value="VALYL-TRNA SYNTHETASES"/>
    <property type="match status" value="1"/>
</dbReference>
<dbReference type="InterPro" id="IPR033705">
    <property type="entry name" value="Anticodon_Ia_Val"/>
</dbReference>
<feature type="binding site" evidence="14">
    <location>
        <position position="471"/>
    </location>
    <ligand>
        <name>Ca(2+)</name>
        <dbReference type="ChEBI" id="CHEBI:29108"/>
    </ligand>
</feature>
<evidence type="ECO:0000256" key="13">
    <source>
        <dbReference type="ARBA" id="ARBA00047552"/>
    </source>
</evidence>
<dbReference type="InterPro" id="IPR014729">
    <property type="entry name" value="Rossmann-like_a/b/a_fold"/>
</dbReference>
<feature type="active site" description="Charge relay system" evidence="14">
    <location>
        <position position="235"/>
    </location>
</feature>
<evidence type="ECO:0000256" key="4">
    <source>
        <dbReference type="ARBA" id="ARBA00013169"/>
    </source>
</evidence>
<comment type="catalytic activity">
    <reaction evidence="13">
        <text>tRNA(Val) + L-valine + ATP = L-valyl-tRNA(Val) + AMP + diphosphate</text>
        <dbReference type="Rhea" id="RHEA:10704"/>
        <dbReference type="Rhea" id="RHEA-COMP:9672"/>
        <dbReference type="Rhea" id="RHEA-COMP:9708"/>
        <dbReference type="ChEBI" id="CHEBI:30616"/>
        <dbReference type="ChEBI" id="CHEBI:33019"/>
        <dbReference type="ChEBI" id="CHEBI:57762"/>
        <dbReference type="ChEBI" id="CHEBI:78442"/>
        <dbReference type="ChEBI" id="CHEBI:78537"/>
        <dbReference type="ChEBI" id="CHEBI:456215"/>
        <dbReference type="EC" id="6.1.1.9"/>
    </reaction>
</comment>
<dbReference type="GO" id="GO:0004832">
    <property type="term" value="F:valine-tRNA ligase activity"/>
    <property type="evidence" value="ECO:0007669"/>
    <property type="project" value="UniProtKB-EC"/>
</dbReference>
<dbReference type="Pfam" id="PF08264">
    <property type="entry name" value="Anticodon_1"/>
    <property type="match status" value="1"/>
</dbReference>
<dbReference type="PRINTS" id="PR00986">
    <property type="entry name" value="TRNASYNTHVAL"/>
</dbReference>
<evidence type="ECO:0000256" key="3">
    <source>
        <dbReference type="ARBA" id="ARBA00005594"/>
    </source>
</evidence>
<dbReference type="Gene3D" id="1.10.287.380">
    <property type="entry name" value="Valyl-tRNA synthetase, C-terminal domain"/>
    <property type="match status" value="1"/>
</dbReference>
<dbReference type="PROSITE" id="PS00178">
    <property type="entry name" value="AA_TRNA_LIGASE_I"/>
    <property type="match status" value="1"/>
</dbReference>
<evidence type="ECO:0000256" key="14">
    <source>
        <dbReference type="PROSITE-ProRule" id="PRU01032"/>
    </source>
</evidence>
<keyword evidence="7 16" id="KW-0547">Nucleotide-binding</keyword>
<evidence type="ECO:0000256" key="11">
    <source>
        <dbReference type="ARBA" id="ARBA00023146"/>
    </source>
</evidence>
<keyword evidence="11 16" id="KW-0030">Aminoacyl-tRNA synthetase</keyword>
<dbReference type="PROSITE" id="PS51695">
    <property type="entry name" value="SEDOLISIN"/>
    <property type="match status" value="1"/>
</dbReference>
<feature type="binding site" evidence="14">
    <location>
        <position position="485"/>
    </location>
    <ligand>
        <name>Ca(2+)</name>
        <dbReference type="ChEBI" id="CHEBI:29108"/>
    </ligand>
</feature>
<dbReference type="Gene3D" id="1.10.730.10">
    <property type="entry name" value="Isoleucyl-tRNA Synthetase, Domain 1"/>
    <property type="match status" value="1"/>
</dbReference>
<keyword evidence="8 14" id="KW-0106">Calcium</keyword>
<comment type="subcellular location">
    <subcellularLocation>
        <location evidence="2">Cytoplasm</location>
    </subcellularLocation>
    <subcellularLocation>
        <location evidence="1">Secreted</location>
        <location evidence="1">Extracellular space</location>
    </subcellularLocation>
</comment>
<dbReference type="SUPFAM" id="SSF50677">
    <property type="entry name" value="ValRS/IleRS/LeuRS editing domain"/>
    <property type="match status" value="1"/>
</dbReference>
<gene>
    <name evidence="19" type="ORF">BZG36_00790</name>
</gene>
<dbReference type="Gene3D" id="3.40.50.200">
    <property type="entry name" value="Peptidase S8/S53 domain"/>
    <property type="match status" value="1"/>
</dbReference>
<dbReference type="Pfam" id="PF00133">
    <property type="entry name" value="tRNA-synt_1"/>
    <property type="match status" value="1"/>
</dbReference>
<dbReference type="OrthoDB" id="629407at2759"/>
<comment type="similarity">
    <text evidence="3 16">Belongs to the class-I aminoacyl-tRNA synthetase family.</text>
</comment>
<dbReference type="EC" id="6.1.1.9" evidence="4"/>
<dbReference type="InterPro" id="IPR013155">
    <property type="entry name" value="M/V/L/I-tRNA-synth_anticd-bd"/>
</dbReference>
<dbReference type="GO" id="GO:0006438">
    <property type="term" value="P:valyl-tRNA aminoacylation"/>
    <property type="evidence" value="ECO:0007669"/>
    <property type="project" value="InterPro"/>
</dbReference>
<evidence type="ECO:0000256" key="10">
    <source>
        <dbReference type="ARBA" id="ARBA00022917"/>
    </source>
</evidence>
<evidence type="ECO:0000256" key="17">
    <source>
        <dbReference type="SAM" id="MobiDB-lite"/>
    </source>
</evidence>
<dbReference type="SUPFAM" id="SSF52374">
    <property type="entry name" value="Nucleotidylyl transferase"/>
    <property type="match status" value="1"/>
</dbReference>
<feature type="domain" description="Peptidase S53" evidence="18">
    <location>
        <begin position="162"/>
        <end position="507"/>
    </location>
</feature>
<feature type="binding site" evidence="14">
    <location>
        <position position="472"/>
    </location>
    <ligand>
        <name>Ca(2+)</name>
        <dbReference type="ChEBI" id="CHEBI:29108"/>
    </ligand>
</feature>
<evidence type="ECO:0000256" key="6">
    <source>
        <dbReference type="ARBA" id="ARBA00022723"/>
    </source>
</evidence>
<keyword evidence="14" id="KW-0720">Serine protease</keyword>
<dbReference type="InterPro" id="IPR002300">
    <property type="entry name" value="aa-tRNA-synth_Ia"/>
</dbReference>
<sequence length="1467" mass="162625">MPVSQRVNLPFTHHNIPSGAKSHAPVDPEQHLDVTVYLRPASNELKQVIDDIVAGKRQPFTREKYQHKFGASDKDIEHMRKFADEHHLKVKHVHHAARTKIDNYDFERDGKKYSHRYQSGALSVPQTYADLITGVFGFDTRPSARPLYHRRKASAAAAATGSFNPNQVAQLYNFPTQGNGSGQTVGIIELGGGYDANQLSQYFNSLGVSPTPVVSDVSVDGGSNSPSDPNGADGEVQLDIEVVGCVAPGAKIVVYFAPNTDQGFVDAITQAVHDTTNKPSILSISWGSAESAWTSQARDSMDQAFQAAASMGVTVCVAAGDTGSQDSGTGNNVDFPASNPYVLGCGGTFLQGKGNQITSETVWDDNPTSSATGGGVSQVYSLPSWQANKQVTATGQSPTALTMRGVPDVAGDADPNSGYNISVDGQTTIIGGTSAVAPLWAGLIALLNEQLGKPLGYANPTLYGLSSGFNDITSGNNGAYQAQQGWDTCTGLGSPNGAQLLNALQSSSTGTAGQSLHYQNPQNARVAQTSGLARQPEYTMITPPPNVTGSLHIGHALTFSIQDALVRWRRMKGEDVKWIPGIDHAGIGTQSVVEKDLMRRKQISRHDLGRDAFIEQVYTWKETYGNKIIDQIRKLGVSVDWERSFFTMDTLRSEAVTAAFCQLHKDRLIYRDTRLINWCCALQTAISDIEVEHETIQGRTLLEVPSGPEKVEFGVLHEFAYPLEHPAEDIKELVVATTRVETMIGDCAVAVHPEDPRYRNVQGKFLIHPITGARIPIIADAHLVDPHFGTGAVKITPAHDANDYACARRHGLAFTSIFDLRGRVTLNIPQLQGQDRFLARKLVINRLKELGLYRGKDESYCMSVARCSRSGDIIEPMLQPQWFVRVGDLARRVLKAVDEGKMSLIPGYHKDELQRWLGDTQDWCISRQLWWGHRIPAYRLELDLPSPSPLEVPSWVVAPTLEEAHVQVRDFLQSANLPSTSSYTLRQDEDVLDTWFSSALLPLSALGWKGGNGIPDRYPLSLMETGFDILFFWVARMAMLCTYFVDEPPFNDILLHAMVRDSQGRKMSKSLGNVIDPLHIIHGVSLDTMIQNLEASNLSKTEQQRSAKLLQAEYPLGIQPLGSDALRLALLEYTQQAKVTSASQFGNKIWNLVKFGKTHFGDRSRSQLEMNSSKVQDSLLASFALSRLSATVKNVDVAMNHYNIREAVDAVRTFIQEDLCDTFVEFSKFSISQEPSLISVLYHCVETSMRLLHPFMPYITEELWNHLPKLTQESSSLMLASYPQYQDFSQWSNETAEVEFKSLLEIIHAVRSLRQNNGLSLSTKTSTKVVSTEPDFMAPQKPLQRYFNEVVKFTHSSQLELLRVDRFDADPYHAQGCAVKEVSPTLKVYIPYESIRQHSPSDANKRLIAKRKLEKVMADISNLEHRMQDPNYDNRVPETVKQKNSRRLESLHAQRDSIQQNLRLYSD</sequence>
<feature type="active site" description="Charge relay system" evidence="14">
    <location>
        <position position="434"/>
    </location>
</feature>
<dbReference type="Pfam" id="PF09286">
    <property type="entry name" value="Pro-kuma_activ"/>
    <property type="match status" value="1"/>
</dbReference>
<feature type="region of interest" description="Disordered" evidence="17">
    <location>
        <begin position="214"/>
        <end position="234"/>
    </location>
</feature>
<dbReference type="NCBIfam" id="NF004349">
    <property type="entry name" value="PRK05729.1"/>
    <property type="match status" value="1"/>
</dbReference>
<comment type="caution">
    <text evidence="15">Lacks conserved residue(s) required for the propagation of feature annotation.</text>
</comment>
<comment type="similarity">
    <text evidence="15">Belongs to the peptidase S8 family.</text>
</comment>
<dbReference type="SUPFAM" id="SSF54897">
    <property type="entry name" value="Protease propeptides/inhibitors"/>
    <property type="match status" value="1"/>
</dbReference>
<dbReference type="GO" id="GO:0005829">
    <property type="term" value="C:cytosol"/>
    <property type="evidence" value="ECO:0007669"/>
    <property type="project" value="TreeGrafter"/>
</dbReference>
<dbReference type="InterPro" id="IPR009008">
    <property type="entry name" value="Val/Leu/Ile-tRNA-synth_edit"/>
</dbReference>
<keyword evidence="9 16" id="KW-0067">ATP-binding</keyword>
<evidence type="ECO:0000256" key="12">
    <source>
        <dbReference type="ARBA" id="ARBA00029936"/>
    </source>
</evidence>
<accession>A0A261Y6Q4</accession>
<dbReference type="GO" id="GO:0002161">
    <property type="term" value="F:aminoacyl-tRNA deacylase activity"/>
    <property type="evidence" value="ECO:0007669"/>
    <property type="project" value="InterPro"/>
</dbReference>
<dbReference type="InterPro" id="IPR037118">
    <property type="entry name" value="Val-tRNA_synth_C_sf"/>
</dbReference>
<dbReference type="CDD" id="cd00817">
    <property type="entry name" value="ValRS_core"/>
    <property type="match status" value="1"/>
</dbReference>
<keyword evidence="14" id="KW-0378">Hydrolase</keyword>
<dbReference type="NCBIfam" id="TIGR00422">
    <property type="entry name" value="valS"/>
    <property type="match status" value="1"/>
</dbReference>
<keyword evidence="6 14" id="KW-0479">Metal-binding</keyword>
<dbReference type="GO" id="GO:0008240">
    <property type="term" value="F:tripeptidyl-peptidase activity"/>
    <property type="evidence" value="ECO:0007669"/>
    <property type="project" value="UniProtKB-EC"/>
</dbReference>
<evidence type="ECO:0000313" key="19">
    <source>
        <dbReference type="EMBL" id="OZJ06269.1"/>
    </source>
</evidence>
<keyword evidence="5 16" id="KW-0436">Ligase</keyword>
<dbReference type="InterPro" id="IPR036852">
    <property type="entry name" value="Peptidase_S8/S53_dom_sf"/>
</dbReference>
<dbReference type="EMBL" id="MVBO01000005">
    <property type="protein sequence ID" value="OZJ06269.1"/>
    <property type="molecule type" value="Genomic_DNA"/>
</dbReference>
<comment type="cofactor">
    <cofactor evidence="14">
        <name>Ca(2+)</name>
        <dbReference type="ChEBI" id="CHEBI:29108"/>
    </cofactor>
    <text evidence="14">Binds 1 Ca(2+) ion per subunit.</text>
</comment>
<feature type="compositionally biased region" description="Low complexity" evidence="17">
    <location>
        <begin position="214"/>
        <end position="229"/>
    </location>
</feature>
<dbReference type="Gene3D" id="3.40.50.620">
    <property type="entry name" value="HUPs"/>
    <property type="match status" value="2"/>
</dbReference>
<dbReference type="SUPFAM" id="SSF47323">
    <property type="entry name" value="Anticodon-binding domain of a subclass of class I aminoacyl-tRNA synthetases"/>
    <property type="match status" value="1"/>
</dbReference>
<dbReference type="Proteomes" id="UP000242875">
    <property type="component" value="Unassembled WGS sequence"/>
</dbReference>
<proteinExistence type="inferred from homology"/>
<dbReference type="GO" id="GO:0005524">
    <property type="term" value="F:ATP binding"/>
    <property type="evidence" value="ECO:0007669"/>
    <property type="project" value="UniProtKB-KW"/>
</dbReference>
<dbReference type="InterPro" id="IPR015366">
    <property type="entry name" value="S53_propep"/>
</dbReference>
<evidence type="ECO:0000256" key="16">
    <source>
        <dbReference type="RuleBase" id="RU363035"/>
    </source>
</evidence>
<dbReference type="GO" id="GO:0005576">
    <property type="term" value="C:extracellular region"/>
    <property type="evidence" value="ECO:0007669"/>
    <property type="project" value="UniProtKB-SubCell"/>
</dbReference>
<dbReference type="SMART" id="SM00944">
    <property type="entry name" value="Pro-kuma_activ"/>
    <property type="match status" value="1"/>
</dbReference>
<keyword evidence="20" id="KW-1185">Reference proteome</keyword>
<dbReference type="GO" id="GO:0006508">
    <property type="term" value="P:proteolysis"/>
    <property type="evidence" value="ECO:0007669"/>
    <property type="project" value="UniProtKB-KW"/>
</dbReference>
<evidence type="ECO:0000256" key="1">
    <source>
        <dbReference type="ARBA" id="ARBA00004239"/>
    </source>
</evidence>
<dbReference type="GO" id="GO:0046872">
    <property type="term" value="F:metal ion binding"/>
    <property type="evidence" value="ECO:0007669"/>
    <property type="project" value="UniProtKB-UniRule"/>
</dbReference>
<dbReference type="InterPro" id="IPR030400">
    <property type="entry name" value="Sedolisin_dom"/>
</dbReference>
<protein>
    <recommendedName>
        <fullName evidence="4">valine--tRNA ligase</fullName>
        <ecNumber evidence="4">6.1.1.9</ecNumber>
    </recommendedName>
    <alternativeName>
        <fullName evidence="12">Valyl-tRNA synthetase</fullName>
    </alternativeName>
</protein>
<dbReference type="FunFam" id="3.40.50.620:FF:000020">
    <property type="entry name" value="Valine--tRNA ligase, mitochondrial"/>
    <property type="match status" value="1"/>
</dbReference>
<dbReference type="CDD" id="cd04056">
    <property type="entry name" value="Peptidases_S53"/>
    <property type="match status" value="1"/>
</dbReference>
<reference evidence="19 20" key="1">
    <citation type="journal article" date="2017" name="Mycologia">
        <title>Bifiguratus adelaidae, gen. et sp. nov., a new member of Mucoromycotina in endophytic and soil-dwelling habitats.</title>
        <authorList>
            <person name="Torres-Cruz T.J."/>
            <person name="Billingsley Tobias T.L."/>
            <person name="Almatruk M."/>
            <person name="Hesse C."/>
            <person name="Kuske C.R."/>
            <person name="Desiro A."/>
            <person name="Benucci G.M."/>
            <person name="Bonito G."/>
            <person name="Stajich J.E."/>
            <person name="Dunlap C."/>
            <person name="Arnold A.E."/>
            <person name="Porras-Alfaro A."/>
        </authorList>
    </citation>
    <scope>NUCLEOTIDE SEQUENCE [LARGE SCALE GENOMIC DNA]</scope>
    <source>
        <strain evidence="19 20">AZ0501</strain>
    </source>
</reference>
<evidence type="ECO:0000256" key="9">
    <source>
        <dbReference type="ARBA" id="ARBA00022840"/>
    </source>
</evidence>
<feature type="active site" description="Charge relay system" evidence="14">
    <location>
        <position position="239"/>
    </location>
</feature>
<keyword evidence="10 16" id="KW-0648">Protein biosynthesis</keyword>
<evidence type="ECO:0000256" key="7">
    <source>
        <dbReference type="ARBA" id="ARBA00022741"/>
    </source>
</evidence>